<sequence>MPGFILHLTATQILLKRLPHHPDFPYEISSVNDFLIGNLLPDTTKPKDASHFRNSAYYEKMMVFPDLTRFLQKYSSLLANPSVLGYYFHLYIDRKFFKDFIPQVVEFYDKNGQITDIRDEVATVYIQKSQTSIPFSKYLTEEYYYGDYTRMNTYLVNQYKIPLDLNPEVVNPGISEICYKDVQEVLLQLHGFLAVSPEAVRELKVFPLEKLLLALEEYVEEFLSVPNKYL</sequence>
<dbReference type="EMBL" id="JACRTP010000002">
    <property type="protein sequence ID" value="MBC8628295.1"/>
    <property type="molecule type" value="Genomic_DNA"/>
</dbReference>
<evidence type="ECO:0000313" key="1">
    <source>
        <dbReference type="EMBL" id="MBC8628295.1"/>
    </source>
</evidence>
<evidence type="ECO:0008006" key="3">
    <source>
        <dbReference type="Google" id="ProtNLM"/>
    </source>
</evidence>
<protein>
    <recommendedName>
        <fullName evidence="3">Phospholipase C/D domain-containing protein</fullName>
    </recommendedName>
</protein>
<comment type="caution">
    <text evidence="1">The sequence shown here is derived from an EMBL/GenBank/DDBJ whole genome shotgun (WGS) entry which is preliminary data.</text>
</comment>
<accession>A0ABR7PA50</accession>
<organism evidence="1 2">
    <name type="scientific">Blautia stercoris</name>
    <dbReference type="NCBI Taxonomy" id="871664"/>
    <lineage>
        <taxon>Bacteria</taxon>
        <taxon>Bacillati</taxon>
        <taxon>Bacillota</taxon>
        <taxon>Clostridia</taxon>
        <taxon>Lachnospirales</taxon>
        <taxon>Lachnospiraceae</taxon>
        <taxon>Blautia</taxon>
    </lineage>
</organism>
<proteinExistence type="predicted"/>
<dbReference type="RefSeq" id="WP_187558473.1">
    <property type="nucleotide sequence ID" value="NZ_JACRTP010000002.1"/>
</dbReference>
<gene>
    <name evidence="1" type="ORF">H8712_06645</name>
</gene>
<name>A0ABR7PA50_9FIRM</name>
<dbReference type="Proteomes" id="UP000661649">
    <property type="component" value="Unassembled WGS sequence"/>
</dbReference>
<evidence type="ECO:0000313" key="2">
    <source>
        <dbReference type="Proteomes" id="UP000661649"/>
    </source>
</evidence>
<keyword evidence="2" id="KW-1185">Reference proteome</keyword>
<reference evidence="1 2" key="1">
    <citation type="submission" date="2020-08" db="EMBL/GenBank/DDBJ databases">
        <title>Genome public.</title>
        <authorList>
            <person name="Liu C."/>
            <person name="Sun Q."/>
        </authorList>
    </citation>
    <scope>NUCLEOTIDE SEQUENCE [LARGE SCALE GENOMIC DNA]</scope>
    <source>
        <strain evidence="1 2">3_YM_SP_D4_24.mj</strain>
    </source>
</reference>